<gene>
    <name evidence="1" type="ORF">A2785_01500</name>
</gene>
<reference evidence="1 2" key="1">
    <citation type="journal article" date="2016" name="Nat. Commun.">
        <title>Thousands of microbial genomes shed light on interconnected biogeochemical processes in an aquifer system.</title>
        <authorList>
            <person name="Anantharaman K."/>
            <person name="Brown C.T."/>
            <person name="Hug L.A."/>
            <person name="Sharon I."/>
            <person name="Castelle C.J."/>
            <person name="Probst A.J."/>
            <person name="Thomas B.C."/>
            <person name="Singh A."/>
            <person name="Wilkins M.J."/>
            <person name="Karaoz U."/>
            <person name="Brodie E.L."/>
            <person name="Williams K.H."/>
            <person name="Hubbard S.S."/>
            <person name="Banfield J.F."/>
        </authorList>
    </citation>
    <scope>NUCLEOTIDE SEQUENCE [LARGE SCALE GENOMIC DNA]</scope>
</reference>
<sequence>METGELPTAVNPLFFQELGIEHPITVDIVRLGGRRFLRGLERTSKYGDLDISSFQLGHQQGFIHLDSGDGSEIKKRYLKWQLLKNDGFSEHTFQLCLPVIARDEQGADRFGLLTEDLVSPHSDILDLISYRTGERPEIVDEAARWLKGFMSKLHDGDLEHNIEQIANSSLREALRRHYDRTVVKGGKDSMPRWDPYIEAEAEALFSDMETKGWGAMGSSFFLQILRTHQDWWPYRRKILIGDLGIGLNKAPSQRVEKGHIFDLIQYSYFADS</sequence>
<protein>
    <submittedName>
        <fullName evidence="1">Uncharacterized protein</fullName>
    </submittedName>
</protein>
<accession>A0A1G1VLG1</accession>
<name>A0A1G1VLG1_9BACT</name>
<evidence type="ECO:0000313" key="1">
    <source>
        <dbReference type="EMBL" id="OGY16248.1"/>
    </source>
</evidence>
<dbReference type="EMBL" id="MHCI01000018">
    <property type="protein sequence ID" value="OGY16248.1"/>
    <property type="molecule type" value="Genomic_DNA"/>
</dbReference>
<dbReference type="Proteomes" id="UP000179069">
    <property type="component" value="Unassembled WGS sequence"/>
</dbReference>
<organism evidence="1 2">
    <name type="scientific">Candidatus Chisholmbacteria bacterium RIFCSPHIGHO2_01_FULL_49_18</name>
    <dbReference type="NCBI Taxonomy" id="1797590"/>
    <lineage>
        <taxon>Bacteria</taxon>
        <taxon>Candidatus Chisholmiibacteriota</taxon>
    </lineage>
</organism>
<comment type="caution">
    <text evidence="1">The sequence shown here is derived from an EMBL/GenBank/DDBJ whole genome shotgun (WGS) entry which is preliminary data.</text>
</comment>
<dbReference type="AlphaFoldDB" id="A0A1G1VLG1"/>
<proteinExistence type="predicted"/>
<evidence type="ECO:0000313" key="2">
    <source>
        <dbReference type="Proteomes" id="UP000179069"/>
    </source>
</evidence>